<dbReference type="EMBL" id="MWWU01000002">
    <property type="protein sequence ID" value="OZG56161.1"/>
    <property type="molecule type" value="Genomic_DNA"/>
</dbReference>
<feature type="signal peptide" evidence="1">
    <location>
        <begin position="1"/>
        <end position="30"/>
    </location>
</feature>
<dbReference type="Gene3D" id="3.40.50.2300">
    <property type="match status" value="2"/>
</dbReference>
<evidence type="ECO:0000256" key="1">
    <source>
        <dbReference type="SAM" id="SignalP"/>
    </source>
</evidence>
<keyword evidence="1" id="KW-0732">Signal</keyword>
<dbReference type="InterPro" id="IPR028082">
    <property type="entry name" value="Peripla_BP_I"/>
</dbReference>
<dbReference type="Proteomes" id="UP000228976">
    <property type="component" value="Unassembled WGS sequence"/>
</dbReference>
<keyword evidence="4" id="KW-1185">Reference proteome</keyword>
<reference evidence="3 4" key="1">
    <citation type="journal article" date="2017" name="BMC Genomics">
        <title>Comparative genomic and phylogenomic analyses of the Bifidobacteriaceae family.</title>
        <authorList>
            <person name="Lugli G.A."/>
            <person name="Milani C."/>
            <person name="Turroni F."/>
            <person name="Duranti S."/>
            <person name="Mancabelli L."/>
            <person name="Mangifesta M."/>
            <person name="Ferrario C."/>
            <person name="Modesto M."/>
            <person name="Mattarelli P."/>
            <person name="Jiri K."/>
            <person name="van Sinderen D."/>
            <person name="Ventura M."/>
        </authorList>
    </citation>
    <scope>NUCLEOTIDE SEQUENCE [LARGE SCALE GENOMIC DNA]</scope>
    <source>
        <strain evidence="3 4">LMG 21773</strain>
    </source>
</reference>
<comment type="caution">
    <text evidence="3">The sequence shown here is derived from an EMBL/GenBank/DDBJ whole genome shotgun (WGS) entry which is preliminary data.</text>
</comment>
<dbReference type="OrthoDB" id="59108at2"/>
<protein>
    <submittedName>
        <fullName evidence="3">Periplasmic binding protein domain-containing protein</fullName>
    </submittedName>
</protein>
<feature type="chain" id="PRO_5039047656" evidence="1">
    <location>
        <begin position="31"/>
        <end position="374"/>
    </location>
</feature>
<dbReference type="PROSITE" id="PS51257">
    <property type="entry name" value="PROKAR_LIPOPROTEIN"/>
    <property type="match status" value="1"/>
</dbReference>
<dbReference type="RefSeq" id="WP_094689719.1">
    <property type="nucleotide sequence ID" value="NZ_JACBYZ010000001.1"/>
</dbReference>
<feature type="domain" description="Periplasmic binding protein" evidence="2">
    <location>
        <begin position="83"/>
        <end position="281"/>
    </location>
</feature>
<sequence length="374" mass="39676">MAKRLPASVERAVSVACSAAFLCCACLVVAGCGSVDNTSHSLTSSLKVNPPANPRAITIGYVGVGDVLGERSATMEANTIRGLRKAGYTVRYFKSLSLNPQPQLEAMNRFANEGVDVLLIDPQFSNSWTDLLVPITSGGVKAVFVDRKPIGIRPSRYSAYVGANTRQLGTKAAQAVVRALKLGEYEDESFEALSAPRTLVVSSFLGSTTDRDAFNGWEDVGSRFFASVDQAVVGQDPDEALSAFRDSWEKLAEQGELPHVIFATNTVAAQRTLKALTSLGVSIVGSAREAMKKDSTLSASGEQGWNVAIVALGQKSWLDKSTHEGVVTYGVSLPDDYSPQLTNIIANLVAGNAVAKDTSVAAQEFASQAFSSQL</sequence>
<evidence type="ECO:0000313" key="3">
    <source>
        <dbReference type="EMBL" id="OZG56161.1"/>
    </source>
</evidence>
<evidence type="ECO:0000313" key="4">
    <source>
        <dbReference type="Proteomes" id="UP000228976"/>
    </source>
</evidence>
<name>A0A261FAI3_9BIFI</name>
<dbReference type="AlphaFoldDB" id="A0A261FAI3"/>
<dbReference type="InterPro" id="IPR025997">
    <property type="entry name" value="SBP_2_dom"/>
</dbReference>
<proteinExistence type="predicted"/>
<evidence type="ECO:0000259" key="2">
    <source>
        <dbReference type="Pfam" id="PF13407"/>
    </source>
</evidence>
<dbReference type="Pfam" id="PF13407">
    <property type="entry name" value="Peripla_BP_4"/>
    <property type="match status" value="1"/>
</dbReference>
<organism evidence="3 4">
    <name type="scientific">Aeriscardovia aeriphila</name>
    <dbReference type="NCBI Taxonomy" id="218139"/>
    <lineage>
        <taxon>Bacteria</taxon>
        <taxon>Bacillati</taxon>
        <taxon>Actinomycetota</taxon>
        <taxon>Actinomycetes</taxon>
        <taxon>Bifidobacteriales</taxon>
        <taxon>Bifidobacteriaceae</taxon>
        <taxon>Aeriscardovia</taxon>
    </lineage>
</organism>
<gene>
    <name evidence="3" type="ORF">AEAE_0649</name>
</gene>
<accession>A0A261FAI3</accession>
<dbReference type="SUPFAM" id="SSF53822">
    <property type="entry name" value="Periplasmic binding protein-like I"/>
    <property type="match status" value="1"/>
</dbReference>